<dbReference type="EMBL" id="LAZR01041863">
    <property type="protein sequence ID" value="KKL10929.1"/>
    <property type="molecule type" value="Genomic_DNA"/>
</dbReference>
<name>A0A0F9AMT8_9ZZZZ</name>
<gene>
    <name evidence="1" type="ORF">LCGC14_2550930</name>
</gene>
<accession>A0A0F9AMT8</accession>
<dbReference type="AlphaFoldDB" id="A0A0F9AMT8"/>
<comment type="caution">
    <text evidence="1">The sequence shown here is derived from an EMBL/GenBank/DDBJ whole genome shotgun (WGS) entry which is preliminary data.</text>
</comment>
<evidence type="ECO:0000313" key="1">
    <source>
        <dbReference type="EMBL" id="KKL10929.1"/>
    </source>
</evidence>
<sequence length="35" mass="4073">RHQLKSLYHWMGQGFLNEENRKVTLIGDDLFGVGL</sequence>
<reference evidence="1" key="1">
    <citation type="journal article" date="2015" name="Nature">
        <title>Complex archaea that bridge the gap between prokaryotes and eukaryotes.</title>
        <authorList>
            <person name="Spang A."/>
            <person name="Saw J.H."/>
            <person name="Jorgensen S.L."/>
            <person name="Zaremba-Niedzwiedzka K."/>
            <person name="Martijn J."/>
            <person name="Lind A.E."/>
            <person name="van Eijk R."/>
            <person name="Schleper C."/>
            <person name="Guy L."/>
            <person name="Ettema T.J."/>
        </authorList>
    </citation>
    <scope>NUCLEOTIDE SEQUENCE</scope>
</reference>
<organism evidence="1">
    <name type="scientific">marine sediment metagenome</name>
    <dbReference type="NCBI Taxonomy" id="412755"/>
    <lineage>
        <taxon>unclassified sequences</taxon>
        <taxon>metagenomes</taxon>
        <taxon>ecological metagenomes</taxon>
    </lineage>
</organism>
<feature type="non-terminal residue" evidence="1">
    <location>
        <position position="1"/>
    </location>
</feature>
<protein>
    <submittedName>
        <fullName evidence="1">Uncharacterized protein</fullName>
    </submittedName>
</protein>
<proteinExistence type="predicted"/>